<dbReference type="Pfam" id="PF00730">
    <property type="entry name" value="HhH-GPD"/>
    <property type="match status" value="1"/>
</dbReference>
<evidence type="ECO:0000256" key="7">
    <source>
        <dbReference type="ARBA" id="ARBA00022723"/>
    </source>
</evidence>
<dbReference type="RefSeq" id="WP_237261753.1">
    <property type="nucleotide sequence ID" value="NZ_AP024202.1"/>
</dbReference>
<dbReference type="EMBL" id="AP024202">
    <property type="protein sequence ID" value="BCN94288.1"/>
    <property type="molecule type" value="Genomic_DNA"/>
</dbReference>
<dbReference type="PROSITE" id="PS01155">
    <property type="entry name" value="ENDONUCLEASE_III_2"/>
    <property type="match status" value="1"/>
</dbReference>
<evidence type="ECO:0000256" key="9">
    <source>
        <dbReference type="ARBA" id="ARBA00022801"/>
    </source>
</evidence>
<dbReference type="InterPro" id="IPR005760">
    <property type="entry name" value="A/G_AdeGlyc_MutY"/>
</dbReference>
<evidence type="ECO:0000256" key="8">
    <source>
        <dbReference type="ARBA" id="ARBA00022763"/>
    </source>
</evidence>
<dbReference type="InterPro" id="IPR015797">
    <property type="entry name" value="NUDIX_hydrolase-like_dom_sf"/>
</dbReference>
<keyword evidence="12" id="KW-0234">DNA repair</keyword>
<dbReference type="Gene3D" id="1.10.1670.10">
    <property type="entry name" value="Helix-hairpin-Helix base-excision DNA repair enzymes (C-terminal)"/>
    <property type="match status" value="1"/>
</dbReference>
<dbReference type="Proteomes" id="UP001054820">
    <property type="component" value="Chromosome"/>
</dbReference>
<evidence type="ECO:0000256" key="12">
    <source>
        <dbReference type="ARBA" id="ARBA00023204"/>
    </source>
</evidence>
<evidence type="ECO:0000256" key="5">
    <source>
        <dbReference type="ARBA" id="ARBA00022023"/>
    </source>
</evidence>
<dbReference type="SMART" id="SM00478">
    <property type="entry name" value="ENDO3c"/>
    <property type="match status" value="1"/>
</dbReference>
<comment type="function">
    <text evidence="2">Adenine glycosylase active on G-A mispairs. MutY also corrects error-prone DNA synthesis past GO lesions which are due to the oxidatively damaged form of guanine: 7,8-dihydro-8-oxoguanine (8-oxo-dGTP).</text>
</comment>
<evidence type="ECO:0000313" key="16">
    <source>
        <dbReference type="EMBL" id="BCN94288.1"/>
    </source>
</evidence>
<evidence type="ECO:0000256" key="1">
    <source>
        <dbReference type="ARBA" id="ARBA00000843"/>
    </source>
</evidence>
<keyword evidence="7" id="KW-0479">Metal-binding</keyword>
<evidence type="ECO:0000313" key="17">
    <source>
        <dbReference type="Proteomes" id="UP001054820"/>
    </source>
</evidence>
<evidence type="ECO:0000256" key="3">
    <source>
        <dbReference type="ARBA" id="ARBA00008343"/>
    </source>
</evidence>
<organism evidence="16 17">
    <name type="scientific">Thiomicrorhabdus immobilis</name>
    <dbReference type="NCBI Taxonomy" id="2791037"/>
    <lineage>
        <taxon>Bacteria</taxon>
        <taxon>Pseudomonadati</taxon>
        <taxon>Pseudomonadota</taxon>
        <taxon>Gammaproteobacteria</taxon>
        <taxon>Thiotrichales</taxon>
        <taxon>Piscirickettsiaceae</taxon>
        <taxon>Thiomicrorhabdus</taxon>
    </lineage>
</organism>
<dbReference type="Gene3D" id="1.10.340.30">
    <property type="entry name" value="Hypothetical protein, domain 2"/>
    <property type="match status" value="1"/>
</dbReference>
<evidence type="ECO:0000256" key="6">
    <source>
        <dbReference type="ARBA" id="ARBA00022485"/>
    </source>
</evidence>
<keyword evidence="10 14" id="KW-0408">Iron</keyword>
<dbReference type="NCBIfam" id="TIGR01084">
    <property type="entry name" value="mutY"/>
    <property type="match status" value="1"/>
</dbReference>
<proteinExistence type="inferred from homology"/>
<dbReference type="InterPro" id="IPR000445">
    <property type="entry name" value="HhH_motif"/>
</dbReference>
<evidence type="ECO:0000256" key="11">
    <source>
        <dbReference type="ARBA" id="ARBA00023014"/>
    </source>
</evidence>
<dbReference type="InterPro" id="IPR003651">
    <property type="entry name" value="Endonuclease3_FeS-loop_motif"/>
</dbReference>
<keyword evidence="13 14" id="KW-0326">Glycosidase</keyword>
<evidence type="ECO:0000256" key="4">
    <source>
        <dbReference type="ARBA" id="ARBA00012045"/>
    </source>
</evidence>
<dbReference type="SMART" id="SM00525">
    <property type="entry name" value="FES"/>
    <property type="match status" value="1"/>
</dbReference>
<dbReference type="SUPFAM" id="SSF48150">
    <property type="entry name" value="DNA-glycosylase"/>
    <property type="match status" value="1"/>
</dbReference>
<dbReference type="InterPro" id="IPR003265">
    <property type="entry name" value="HhH-GPD_domain"/>
</dbReference>
<evidence type="ECO:0000259" key="15">
    <source>
        <dbReference type="SMART" id="SM00478"/>
    </source>
</evidence>
<feature type="domain" description="HhH-GPD" evidence="15">
    <location>
        <begin position="42"/>
        <end position="193"/>
    </location>
</feature>
<comment type="similarity">
    <text evidence="3 14">Belongs to the Nth/MutY family.</text>
</comment>
<dbReference type="InterPro" id="IPR011257">
    <property type="entry name" value="DNA_glycosylase"/>
</dbReference>
<dbReference type="Gene3D" id="3.90.79.10">
    <property type="entry name" value="Nucleoside Triphosphate Pyrophosphohydrolase"/>
    <property type="match status" value="1"/>
</dbReference>
<evidence type="ECO:0000256" key="13">
    <source>
        <dbReference type="ARBA" id="ARBA00023295"/>
    </source>
</evidence>
<reference evidence="16" key="1">
    <citation type="journal article" date="2022" name="Arch. Microbiol.">
        <title>Thiomicrorhabdus immobilis sp. nov., a mesophilic sulfur-oxidizing bacterium isolated from sediment of a brackish lake in northern Japan.</title>
        <authorList>
            <person name="Kojima H."/>
            <person name="Mochizuki J."/>
            <person name="Kanda M."/>
            <person name="Watanabe T."/>
            <person name="Fukui M."/>
        </authorList>
    </citation>
    <scope>NUCLEOTIDE SEQUENCE</scope>
    <source>
        <strain evidence="16">Am19</strain>
    </source>
</reference>
<keyword evidence="17" id="KW-1185">Reference proteome</keyword>
<dbReference type="Pfam" id="PF14815">
    <property type="entry name" value="NUDIX_4"/>
    <property type="match status" value="1"/>
</dbReference>
<keyword evidence="9" id="KW-0378">Hydrolase</keyword>
<dbReference type="Pfam" id="PF00633">
    <property type="entry name" value="HHH"/>
    <property type="match status" value="1"/>
</dbReference>
<dbReference type="PANTHER" id="PTHR42944:SF1">
    <property type="entry name" value="ADENINE DNA GLYCOSYLASE"/>
    <property type="match status" value="1"/>
</dbReference>
<dbReference type="PANTHER" id="PTHR42944">
    <property type="entry name" value="ADENINE DNA GLYCOSYLASE"/>
    <property type="match status" value="1"/>
</dbReference>
<protein>
    <recommendedName>
        <fullName evidence="5 14">Adenine DNA glycosylase</fullName>
        <ecNumber evidence="4 14">3.2.2.31</ecNumber>
    </recommendedName>
</protein>
<evidence type="ECO:0000256" key="14">
    <source>
        <dbReference type="RuleBase" id="RU365096"/>
    </source>
</evidence>
<comment type="catalytic activity">
    <reaction evidence="1 14">
        <text>Hydrolyzes free adenine bases from 7,8-dihydro-8-oxoguanine:adenine mismatched double-stranded DNA, leaving an apurinic site.</text>
        <dbReference type="EC" id="3.2.2.31"/>
    </reaction>
</comment>
<evidence type="ECO:0000256" key="10">
    <source>
        <dbReference type="ARBA" id="ARBA00023004"/>
    </source>
</evidence>
<dbReference type="CDD" id="cd00056">
    <property type="entry name" value="ENDO3c"/>
    <property type="match status" value="1"/>
</dbReference>
<evidence type="ECO:0000256" key="2">
    <source>
        <dbReference type="ARBA" id="ARBA00002933"/>
    </source>
</evidence>
<keyword evidence="11" id="KW-0411">Iron-sulfur</keyword>
<comment type="cofactor">
    <cofactor evidence="14">
        <name>[4Fe-4S] cluster</name>
        <dbReference type="ChEBI" id="CHEBI:49883"/>
    </cofactor>
    <text evidence="14">Binds 1 [4Fe-4S] cluster.</text>
</comment>
<dbReference type="InterPro" id="IPR044298">
    <property type="entry name" value="MIG/MutY"/>
</dbReference>
<keyword evidence="8 14" id="KW-0227">DNA damage</keyword>
<sequence>MSQFSLPEFSQSLLNWFDTCGRHDLPWQQAINPYRVWVSEIMLQQTQVKTVIPYYERFMQSFPSVTDLAAASQEEVLSHWAGLGYYARGRNLHQAAQMIVDDHGGQFPNEFDSIVALPGIGRSTAGAILSIALQQRFAILDGNVKRVLSRYFAIEGWPGEKAVENQLWQLADTLTPKTRFNDYTQAIMDLGATLCTRSKPNCDVCPVNKGCLAFKQSQVDVFPFKKPKKDKPTKQAWLLIRKNAQDEIWLEQRPQKGIWGGLWSFPEFESHQACLDFLQQQVNAEDVGQTQRSHPQSLLEWDSFRHTFSHYHLEIHPLLLEESCFLGVNERPEDYAVGTTEQRASAAWHKLQAIVDGQLGVPAPVTKLLEKLVTP</sequence>
<accession>A0ABM7MFP1</accession>
<dbReference type="CDD" id="cd03431">
    <property type="entry name" value="NUDIX_DNA_Glycosylase_C-MutY"/>
    <property type="match status" value="1"/>
</dbReference>
<keyword evidence="6" id="KW-0004">4Fe-4S</keyword>
<dbReference type="InterPro" id="IPR004036">
    <property type="entry name" value="Endonuclease-III-like_CS2"/>
</dbReference>
<dbReference type="EC" id="3.2.2.31" evidence="4 14"/>
<dbReference type="InterPro" id="IPR029119">
    <property type="entry name" value="MutY_C"/>
</dbReference>
<gene>
    <name evidence="16" type="primary">mutY</name>
    <name evidence="16" type="ORF">THMIRHAM_20730</name>
</gene>
<dbReference type="NCBIfam" id="NF008132">
    <property type="entry name" value="PRK10880.1"/>
    <property type="match status" value="1"/>
</dbReference>
<dbReference type="InterPro" id="IPR023170">
    <property type="entry name" value="HhH_base_excis_C"/>
</dbReference>
<name>A0ABM7MFP1_9GAMM</name>
<dbReference type="SUPFAM" id="SSF55811">
    <property type="entry name" value="Nudix"/>
    <property type="match status" value="1"/>
</dbReference>